<dbReference type="InterPro" id="IPR035965">
    <property type="entry name" value="PAS-like_dom_sf"/>
</dbReference>
<sequence>MTPASSNTTLKSLTWVLGLIVISVILEVLLFFNHVPSTLLSRLFDLITLFGLVTALVLLHMASRKTVGLAAASHSRELLEMRREVDKTALRYKSLLEGAGTAIFVFNVDSGILEEVNRRGTELFGYGQEELASLHGKDLVAEDVQDKFTSLVLRVRRRGRVRVGGITFRRRNGERFLGEIEARLIDLGDEKVVHAIVRDVTQKYRSEREVRQRNRELSLLNSIVARANQSLDLPKVLEVTLKENLEVFGAEAGVIHLLGEDGTSLRMGVQHNLSDEFASQAARDDLHCGGPCQVMATQHCHAFSDLHETPCRMGQLAVTDGWRAMVGLPLFAKSRLIGIMHVMSHTRRTYSPEELTFGTTIGNQIGIVIEHAMLFAELNLKTGELLRSHRLLEKNSRQLTLSQHRLKKNLALIEQANLDLERLDRMKTHFLGLISHEFRTPLTGILGSAEYLLENRGGTLNNEERQLLEMIHKGGARLNEIVTDLLKVARLESKAATMIRTTLHLSEVLDLVLSQFQPLLEERGQTIATRGVESLPHFSGDREFLTDIFMELLENAIKFTPDGGGIVVAAQVVDRAGLIGKEETLCRFNPLFLEQMGATCYLQVAVQDSGIGIDDDEQLQIFEKFYGIGDIRHHSSGCHKFQGKGPGLGLSIVKGMVEAQGGMVWVESPFRDAGGESGSAFIFLLPMEEGVSQPALPFMRAESAPDFHSRRDWGSHPPEDSPAG</sequence>
<keyword evidence="6" id="KW-1133">Transmembrane helix</keyword>
<evidence type="ECO:0000256" key="1">
    <source>
        <dbReference type="ARBA" id="ARBA00000085"/>
    </source>
</evidence>
<dbReference type="Gene3D" id="3.30.565.10">
    <property type="entry name" value="Histidine kinase-like ATPase, C-terminal domain"/>
    <property type="match status" value="1"/>
</dbReference>
<dbReference type="SUPFAM" id="SSF55785">
    <property type="entry name" value="PYP-like sensor domain (PAS domain)"/>
    <property type="match status" value="1"/>
</dbReference>
<keyword evidence="6" id="KW-0472">Membrane</keyword>
<accession>A0ABS5S8J8</accession>
<comment type="caution">
    <text evidence="9">The sequence shown here is derived from an EMBL/GenBank/DDBJ whole genome shotgun (WGS) entry which is preliminary data.</text>
</comment>
<dbReference type="SUPFAM" id="SSF55874">
    <property type="entry name" value="ATPase domain of HSP90 chaperone/DNA topoisomerase II/histidine kinase"/>
    <property type="match status" value="1"/>
</dbReference>
<dbReference type="InterPro" id="IPR003661">
    <property type="entry name" value="HisK_dim/P_dom"/>
</dbReference>
<evidence type="ECO:0000256" key="4">
    <source>
        <dbReference type="ARBA" id="ARBA00022679"/>
    </source>
</evidence>
<dbReference type="Gene3D" id="3.30.450.20">
    <property type="entry name" value="PAS domain"/>
    <property type="match status" value="1"/>
</dbReference>
<dbReference type="PANTHER" id="PTHR43047:SF72">
    <property type="entry name" value="OSMOSENSING HISTIDINE PROTEIN KINASE SLN1"/>
    <property type="match status" value="1"/>
</dbReference>
<evidence type="ECO:0000259" key="8">
    <source>
        <dbReference type="PROSITE" id="PS50112"/>
    </source>
</evidence>
<keyword evidence="6" id="KW-0812">Transmembrane</keyword>
<keyword evidence="3" id="KW-0597">Phosphoprotein</keyword>
<dbReference type="InterPro" id="IPR036097">
    <property type="entry name" value="HisK_dim/P_sf"/>
</dbReference>
<dbReference type="PROSITE" id="PS50109">
    <property type="entry name" value="HIS_KIN"/>
    <property type="match status" value="1"/>
</dbReference>
<dbReference type="InterPro" id="IPR000014">
    <property type="entry name" value="PAS"/>
</dbReference>
<feature type="domain" description="Histidine kinase" evidence="7">
    <location>
        <begin position="433"/>
        <end position="689"/>
    </location>
</feature>
<dbReference type="InterPro" id="IPR003018">
    <property type="entry name" value="GAF"/>
</dbReference>
<dbReference type="SMART" id="SM00388">
    <property type="entry name" value="HisKA"/>
    <property type="match status" value="1"/>
</dbReference>
<dbReference type="SMART" id="SM00065">
    <property type="entry name" value="GAF"/>
    <property type="match status" value="1"/>
</dbReference>
<dbReference type="InterPro" id="IPR036890">
    <property type="entry name" value="HATPase_C_sf"/>
</dbReference>
<evidence type="ECO:0000256" key="3">
    <source>
        <dbReference type="ARBA" id="ARBA00022553"/>
    </source>
</evidence>
<dbReference type="EC" id="2.7.13.3" evidence="2"/>
<dbReference type="InterPro" id="IPR005467">
    <property type="entry name" value="His_kinase_dom"/>
</dbReference>
<dbReference type="PROSITE" id="PS50112">
    <property type="entry name" value="PAS"/>
    <property type="match status" value="1"/>
</dbReference>
<dbReference type="Pfam" id="PF02518">
    <property type="entry name" value="HATPase_c"/>
    <property type="match status" value="1"/>
</dbReference>
<feature type="transmembrane region" description="Helical" evidence="6">
    <location>
        <begin position="43"/>
        <end position="62"/>
    </location>
</feature>
<evidence type="ECO:0000256" key="5">
    <source>
        <dbReference type="ARBA" id="ARBA00022777"/>
    </source>
</evidence>
<dbReference type="Pfam" id="PF00512">
    <property type="entry name" value="HisKA"/>
    <property type="match status" value="1"/>
</dbReference>
<name>A0ABS5S8J8_9BACT</name>
<dbReference type="SMART" id="SM00387">
    <property type="entry name" value="HATPase_c"/>
    <property type="match status" value="1"/>
</dbReference>
<dbReference type="SUPFAM" id="SSF55781">
    <property type="entry name" value="GAF domain-like"/>
    <property type="match status" value="1"/>
</dbReference>
<dbReference type="Proteomes" id="UP000756860">
    <property type="component" value="Unassembled WGS sequence"/>
</dbReference>
<evidence type="ECO:0000313" key="10">
    <source>
        <dbReference type="Proteomes" id="UP000756860"/>
    </source>
</evidence>
<keyword evidence="10" id="KW-1185">Reference proteome</keyword>
<dbReference type="PRINTS" id="PR00344">
    <property type="entry name" value="BCTRLSENSOR"/>
</dbReference>
<dbReference type="SMART" id="SM00091">
    <property type="entry name" value="PAS"/>
    <property type="match status" value="1"/>
</dbReference>
<protein>
    <recommendedName>
        <fullName evidence="2">histidine kinase</fullName>
        <ecNumber evidence="2">2.7.13.3</ecNumber>
    </recommendedName>
</protein>
<dbReference type="Pfam" id="PF13426">
    <property type="entry name" value="PAS_9"/>
    <property type="match status" value="1"/>
</dbReference>
<gene>
    <name evidence="9" type="ORF">KI810_01445</name>
</gene>
<feature type="transmembrane region" description="Helical" evidence="6">
    <location>
        <begin position="12"/>
        <end position="31"/>
    </location>
</feature>
<dbReference type="InterPro" id="IPR004358">
    <property type="entry name" value="Sig_transdc_His_kin-like_C"/>
</dbReference>
<dbReference type="PANTHER" id="PTHR43047">
    <property type="entry name" value="TWO-COMPONENT HISTIDINE PROTEIN KINASE"/>
    <property type="match status" value="1"/>
</dbReference>
<dbReference type="CDD" id="cd00130">
    <property type="entry name" value="PAS"/>
    <property type="match status" value="1"/>
</dbReference>
<evidence type="ECO:0000313" key="9">
    <source>
        <dbReference type="EMBL" id="MBT0651708.1"/>
    </source>
</evidence>
<dbReference type="RefSeq" id="WP_214173709.1">
    <property type="nucleotide sequence ID" value="NZ_JAHCVK010000001.1"/>
</dbReference>
<dbReference type="InterPro" id="IPR003594">
    <property type="entry name" value="HATPase_dom"/>
</dbReference>
<keyword evidence="5" id="KW-0418">Kinase</keyword>
<evidence type="ECO:0000259" key="7">
    <source>
        <dbReference type="PROSITE" id="PS50109"/>
    </source>
</evidence>
<dbReference type="SUPFAM" id="SSF47384">
    <property type="entry name" value="Homodimeric domain of signal transducing histidine kinase"/>
    <property type="match status" value="1"/>
</dbReference>
<dbReference type="Gene3D" id="1.10.287.130">
    <property type="match status" value="1"/>
</dbReference>
<evidence type="ECO:0000256" key="6">
    <source>
        <dbReference type="SAM" id="Phobius"/>
    </source>
</evidence>
<organism evidence="9 10">
    <name type="scientific">Geomobilimonas luticola</name>
    <dbReference type="NCBI Taxonomy" id="1114878"/>
    <lineage>
        <taxon>Bacteria</taxon>
        <taxon>Pseudomonadati</taxon>
        <taxon>Thermodesulfobacteriota</taxon>
        <taxon>Desulfuromonadia</taxon>
        <taxon>Geobacterales</taxon>
        <taxon>Geobacteraceae</taxon>
        <taxon>Geomobilimonas</taxon>
    </lineage>
</organism>
<dbReference type="InterPro" id="IPR029016">
    <property type="entry name" value="GAF-like_dom_sf"/>
</dbReference>
<comment type="catalytic activity">
    <reaction evidence="1">
        <text>ATP + protein L-histidine = ADP + protein N-phospho-L-histidine.</text>
        <dbReference type="EC" id="2.7.13.3"/>
    </reaction>
</comment>
<dbReference type="Gene3D" id="3.30.450.40">
    <property type="match status" value="1"/>
</dbReference>
<dbReference type="Pfam" id="PF13185">
    <property type="entry name" value="GAF_2"/>
    <property type="match status" value="1"/>
</dbReference>
<feature type="domain" description="PAS" evidence="8">
    <location>
        <begin position="88"/>
        <end position="159"/>
    </location>
</feature>
<evidence type="ECO:0000256" key="2">
    <source>
        <dbReference type="ARBA" id="ARBA00012438"/>
    </source>
</evidence>
<dbReference type="NCBIfam" id="TIGR00229">
    <property type="entry name" value="sensory_box"/>
    <property type="match status" value="1"/>
</dbReference>
<dbReference type="EMBL" id="JAHCVK010000001">
    <property type="protein sequence ID" value="MBT0651708.1"/>
    <property type="molecule type" value="Genomic_DNA"/>
</dbReference>
<proteinExistence type="predicted"/>
<keyword evidence="4" id="KW-0808">Transferase</keyword>
<reference evidence="9 10" key="1">
    <citation type="submission" date="2021-05" db="EMBL/GenBank/DDBJ databases">
        <title>The draft genome of Geobacter luticola JCM 17780.</title>
        <authorList>
            <person name="Xu Z."/>
            <person name="Masuda Y."/>
            <person name="Itoh H."/>
            <person name="Senoo K."/>
        </authorList>
    </citation>
    <scope>NUCLEOTIDE SEQUENCE [LARGE SCALE GENOMIC DNA]</scope>
    <source>
        <strain evidence="9 10">JCM 17780</strain>
    </source>
</reference>
<dbReference type="CDD" id="cd00082">
    <property type="entry name" value="HisKA"/>
    <property type="match status" value="1"/>
</dbReference>